<accession>A0ABR2TG62</accession>
<protein>
    <submittedName>
        <fullName evidence="1">Uncharacterized protein</fullName>
    </submittedName>
</protein>
<keyword evidence="2" id="KW-1185">Reference proteome</keyword>
<name>A0ABR2TG62_9ROSI</name>
<comment type="caution">
    <text evidence="1">The sequence shown here is derived from an EMBL/GenBank/DDBJ whole genome shotgun (WGS) entry which is preliminary data.</text>
</comment>
<evidence type="ECO:0000313" key="2">
    <source>
        <dbReference type="Proteomes" id="UP001396334"/>
    </source>
</evidence>
<evidence type="ECO:0000313" key="1">
    <source>
        <dbReference type="EMBL" id="KAK9036491.1"/>
    </source>
</evidence>
<proteinExistence type="predicted"/>
<dbReference type="Proteomes" id="UP001396334">
    <property type="component" value="Unassembled WGS sequence"/>
</dbReference>
<sequence>MSDNNAGMDVFLKKEKMSKITLGESLSSVVPNSAGVISEAVPGQEVIGSESISDSVQRCDNSFLTSRSAATNDSVQQCDTSSQQCSDTALAVSIRPTRNKQFPSRFKDYQLSSPKAKTYCTGAFLS</sequence>
<dbReference type="EMBL" id="JBBPBN010000006">
    <property type="protein sequence ID" value="KAK9036491.1"/>
    <property type="molecule type" value="Genomic_DNA"/>
</dbReference>
<reference evidence="1 2" key="1">
    <citation type="journal article" date="2024" name="G3 (Bethesda)">
        <title>Genome assembly of Hibiscus sabdariffa L. provides insights into metabolisms of medicinal natural products.</title>
        <authorList>
            <person name="Kim T."/>
        </authorList>
    </citation>
    <scope>NUCLEOTIDE SEQUENCE [LARGE SCALE GENOMIC DNA]</scope>
    <source>
        <strain evidence="1">TK-2024</strain>
        <tissue evidence="1">Old leaves</tissue>
    </source>
</reference>
<organism evidence="1 2">
    <name type="scientific">Hibiscus sabdariffa</name>
    <name type="common">roselle</name>
    <dbReference type="NCBI Taxonomy" id="183260"/>
    <lineage>
        <taxon>Eukaryota</taxon>
        <taxon>Viridiplantae</taxon>
        <taxon>Streptophyta</taxon>
        <taxon>Embryophyta</taxon>
        <taxon>Tracheophyta</taxon>
        <taxon>Spermatophyta</taxon>
        <taxon>Magnoliopsida</taxon>
        <taxon>eudicotyledons</taxon>
        <taxon>Gunneridae</taxon>
        <taxon>Pentapetalae</taxon>
        <taxon>rosids</taxon>
        <taxon>malvids</taxon>
        <taxon>Malvales</taxon>
        <taxon>Malvaceae</taxon>
        <taxon>Malvoideae</taxon>
        <taxon>Hibiscus</taxon>
    </lineage>
</organism>
<gene>
    <name evidence="1" type="ORF">V6N11_078490</name>
</gene>